<keyword evidence="7 8" id="KW-0238">DNA-binding</keyword>
<dbReference type="HAMAP" id="MF_00377">
    <property type="entry name" value="DnaA_bact"/>
    <property type="match status" value="1"/>
</dbReference>
<protein>
    <recommendedName>
        <fullName evidence="8 9">Chromosomal replication initiator protein DnaA</fullName>
    </recommendedName>
</protein>
<dbReference type="GO" id="GO:0005737">
    <property type="term" value="C:cytoplasm"/>
    <property type="evidence" value="ECO:0007669"/>
    <property type="project" value="UniProtKB-SubCell"/>
</dbReference>
<dbReference type="InterPro" id="IPR013317">
    <property type="entry name" value="DnaA_dom"/>
</dbReference>
<dbReference type="Pfam" id="PF00308">
    <property type="entry name" value="Bac_DnaA"/>
    <property type="match status" value="1"/>
</dbReference>
<comment type="caution">
    <text evidence="14">The sequence shown here is derived from an EMBL/GenBank/DDBJ whole genome shotgun (WGS) entry which is preliminary data.</text>
</comment>
<dbReference type="SMART" id="SM00382">
    <property type="entry name" value="AAA"/>
    <property type="match status" value="1"/>
</dbReference>
<dbReference type="InterPro" id="IPR027417">
    <property type="entry name" value="P-loop_NTPase"/>
</dbReference>
<dbReference type="InterPro" id="IPR024633">
    <property type="entry name" value="DnaA_N_dom"/>
</dbReference>
<dbReference type="InterPro" id="IPR038454">
    <property type="entry name" value="DnaA_N_sf"/>
</dbReference>
<dbReference type="InterPro" id="IPR001957">
    <property type="entry name" value="Chromosome_initiator_DnaA"/>
</dbReference>
<dbReference type="OrthoDB" id="9807019at2"/>
<comment type="domain">
    <text evidence="8">Domain I is involved in oligomerization and binding regulators, domain II is flexibile and of varying length in different bacteria, domain III forms the AAA+ region, while domain IV binds dsDNA.</text>
</comment>
<feature type="domain" description="Chromosomal replication initiator DnaA C-terminal" evidence="13">
    <location>
        <begin position="348"/>
        <end position="417"/>
    </location>
</feature>
<evidence type="ECO:0000256" key="9">
    <source>
        <dbReference type="NCBIfam" id="TIGR00362"/>
    </source>
</evidence>
<evidence type="ECO:0000256" key="5">
    <source>
        <dbReference type="ARBA" id="ARBA00022840"/>
    </source>
</evidence>
<comment type="function">
    <text evidence="8 10">Plays an essential role in the initiation and regulation of chromosomal replication. ATP-DnaA binds to the origin of replication (oriC) to initiate formation of the DNA replication initiation complex once per cell cycle. Binds the DnaA box (a 9 base pair repeat at the origin) and separates the double-stranded (ds)DNA. Forms a right-handed helical filament on oriC DNA; dsDNA binds to the exterior of the filament while single-stranded (ss)DNA is stabiized in the filament's interior. The ATP-DnaA-oriC complex binds and stabilizes one strand of the AT-rich DNA unwinding element (DUE), permitting loading of DNA polymerase. After initiation quickly degrades to an ADP-DnaA complex that is not apt for DNA replication. Binds acidic phospholipids.</text>
</comment>
<keyword evidence="4 8" id="KW-0547">Nucleotide-binding</keyword>
<reference evidence="14 15" key="1">
    <citation type="submission" date="2018-08" db="EMBL/GenBank/DDBJ databases">
        <title>Meiothermus granaticius genome AF-68 sequencing project.</title>
        <authorList>
            <person name="Da Costa M.S."/>
            <person name="Albuquerque L."/>
            <person name="Raposo P."/>
            <person name="Froufe H.J.C."/>
            <person name="Barroso C.S."/>
            <person name="Egas C."/>
        </authorList>
    </citation>
    <scope>NUCLEOTIDE SEQUENCE [LARGE SCALE GENOMIC DNA]</scope>
    <source>
        <strain evidence="14 15">AF-68</strain>
    </source>
</reference>
<dbReference type="InterPro" id="IPR018312">
    <property type="entry name" value="Chromosome_initiator_DnaA_CS"/>
</dbReference>
<comment type="subunit">
    <text evidence="8">Oligomerizes as a right-handed, spiral filament on DNA at oriC.</text>
</comment>
<dbReference type="InterPro" id="IPR010921">
    <property type="entry name" value="Trp_repressor/repl_initiator"/>
</dbReference>
<dbReference type="PRINTS" id="PR00051">
    <property type="entry name" value="DNAA"/>
</dbReference>
<dbReference type="GO" id="GO:0005524">
    <property type="term" value="F:ATP binding"/>
    <property type="evidence" value="ECO:0007669"/>
    <property type="project" value="UniProtKB-UniRule"/>
</dbReference>
<gene>
    <name evidence="8 14" type="primary">dnaA</name>
    <name evidence="14" type="ORF">Mgrana_01335</name>
</gene>
<evidence type="ECO:0000256" key="4">
    <source>
        <dbReference type="ARBA" id="ARBA00022741"/>
    </source>
</evidence>
<evidence type="ECO:0000256" key="11">
    <source>
        <dbReference type="RuleBase" id="RU004227"/>
    </source>
</evidence>
<dbReference type="GO" id="GO:0006270">
    <property type="term" value="P:DNA replication initiation"/>
    <property type="evidence" value="ECO:0007669"/>
    <property type="project" value="UniProtKB-UniRule"/>
</dbReference>
<evidence type="ECO:0000256" key="7">
    <source>
        <dbReference type="ARBA" id="ARBA00023125"/>
    </source>
</evidence>
<evidence type="ECO:0000313" key="15">
    <source>
        <dbReference type="Proteomes" id="UP000266178"/>
    </source>
</evidence>
<evidence type="ECO:0000313" key="14">
    <source>
        <dbReference type="EMBL" id="RIH92797.1"/>
    </source>
</evidence>
<dbReference type="InterPro" id="IPR020591">
    <property type="entry name" value="Chromosome_initiator_DnaA-like"/>
</dbReference>
<dbReference type="GO" id="GO:0008289">
    <property type="term" value="F:lipid binding"/>
    <property type="evidence" value="ECO:0007669"/>
    <property type="project" value="UniProtKB-KW"/>
</dbReference>
<evidence type="ECO:0000256" key="2">
    <source>
        <dbReference type="ARBA" id="ARBA00022490"/>
    </source>
</evidence>
<dbReference type="RefSeq" id="WP_119356835.1">
    <property type="nucleotide sequence ID" value="NZ_BJXM01000010.1"/>
</dbReference>
<dbReference type="FunFam" id="3.40.50.300:FF:000150">
    <property type="entry name" value="Chromosomal replication initiator protein DnaA"/>
    <property type="match status" value="1"/>
</dbReference>
<comment type="similarity">
    <text evidence="1 8 11">Belongs to the DnaA family.</text>
</comment>
<dbReference type="CDD" id="cd00009">
    <property type="entry name" value="AAA"/>
    <property type="match status" value="1"/>
</dbReference>
<evidence type="ECO:0000256" key="10">
    <source>
        <dbReference type="RuleBase" id="RU000577"/>
    </source>
</evidence>
<dbReference type="GO" id="GO:0005886">
    <property type="term" value="C:plasma membrane"/>
    <property type="evidence" value="ECO:0007669"/>
    <property type="project" value="TreeGrafter"/>
</dbReference>
<feature type="region of interest" description="Domain IV, binds dsDNA" evidence="8">
    <location>
        <begin position="321"/>
        <end position="439"/>
    </location>
</feature>
<feature type="region of interest" description="Domain III, AAA+ region" evidence="8">
    <location>
        <begin position="104"/>
        <end position="320"/>
    </location>
</feature>
<comment type="subcellular location">
    <subcellularLocation>
        <location evidence="8">Cytoplasm</location>
    </subcellularLocation>
</comment>
<dbReference type="AlphaFoldDB" id="A0A399F805"/>
<dbReference type="InterPro" id="IPR013159">
    <property type="entry name" value="DnaA_C"/>
</dbReference>
<dbReference type="Pfam" id="PF08299">
    <property type="entry name" value="Bac_DnaA_C"/>
    <property type="match status" value="1"/>
</dbReference>
<dbReference type="CDD" id="cd06571">
    <property type="entry name" value="Bac_DnaA_C"/>
    <property type="match status" value="1"/>
</dbReference>
<feature type="binding site" evidence="8">
    <location>
        <position position="148"/>
    </location>
    <ligand>
        <name>ATP</name>
        <dbReference type="ChEBI" id="CHEBI:30616"/>
    </ligand>
</feature>
<dbReference type="Gene3D" id="3.40.50.300">
    <property type="entry name" value="P-loop containing nucleotide triphosphate hydrolases"/>
    <property type="match status" value="1"/>
</dbReference>
<keyword evidence="5 8" id="KW-0067">ATP-binding</keyword>
<dbReference type="NCBIfam" id="TIGR00362">
    <property type="entry name" value="DnaA"/>
    <property type="match status" value="1"/>
</dbReference>
<dbReference type="EMBL" id="QWLB01000014">
    <property type="protein sequence ID" value="RIH92797.1"/>
    <property type="molecule type" value="Genomic_DNA"/>
</dbReference>
<evidence type="ECO:0000256" key="1">
    <source>
        <dbReference type="ARBA" id="ARBA00006583"/>
    </source>
</evidence>
<keyword evidence="2 8" id="KW-0963">Cytoplasm</keyword>
<proteinExistence type="inferred from homology"/>
<evidence type="ECO:0000256" key="6">
    <source>
        <dbReference type="ARBA" id="ARBA00023121"/>
    </source>
</evidence>
<dbReference type="Gene3D" id="3.30.300.180">
    <property type="match status" value="1"/>
</dbReference>
<name>A0A399F805_9DEIN</name>
<dbReference type="SUPFAM" id="SSF52540">
    <property type="entry name" value="P-loop containing nucleoside triphosphate hydrolases"/>
    <property type="match status" value="1"/>
</dbReference>
<dbReference type="Proteomes" id="UP000266178">
    <property type="component" value="Unassembled WGS sequence"/>
</dbReference>
<evidence type="ECO:0000259" key="12">
    <source>
        <dbReference type="SMART" id="SM00382"/>
    </source>
</evidence>
<dbReference type="PROSITE" id="PS01008">
    <property type="entry name" value="DNAA"/>
    <property type="match status" value="1"/>
</dbReference>
<feature type="domain" description="AAA+ ATPase" evidence="12">
    <location>
        <begin position="137"/>
        <end position="265"/>
    </location>
</feature>
<keyword evidence="15" id="KW-1185">Reference proteome</keyword>
<comment type="caution">
    <text evidence="8">Lacks conserved residue(s) required for the propagation of feature annotation.</text>
</comment>
<dbReference type="Gene3D" id="1.10.1750.10">
    <property type="match status" value="1"/>
</dbReference>
<dbReference type="Pfam" id="PF11638">
    <property type="entry name" value="DnaA_N"/>
    <property type="match status" value="1"/>
</dbReference>
<evidence type="ECO:0000256" key="3">
    <source>
        <dbReference type="ARBA" id="ARBA00022705"/>
    </source>
</evidence>
<organism evidence="14 15">
    <name type="scientific">Meiothermus granaticius NBRC 107808</name>
    <dbReference type="NCBI Taxonomy" id="1227551"/>
    <lineage>
        <taxon>Bacteria</taxon>
        <taxon>Thermotogati</taxon>
        <taxon>Deinococcota</taxon>
        <taxon>Deinococci</taxon>
        <taxon>Thermales</taxon>
        <taxon>Thermaceae</taxon>
        <taxon>Meiothermus</taxon>
    </lineage>
</organism>
<dbReference type="InterPro" id="IPR003593">
    <property type="entry name" value="AAA+_ATPase"/>
</dbReference>
<dbReference type="GO" id="GO:0006275">
    <property type="term" value="P:regulation of DNA replication"/>
    <property type="evidence" value="ECO:0007669"/>
    <property type="project" value="UniProtKB-UniRule"/>
</dbReference>
<feature type="region of interest" description="Domain I, interacts with DnaA modulators" evidence="8">
    <location>
        <begin position="1"/>
        <end position="89"/>
    </location>
</feature>
<keyword evidence="6 8" id="KW-0446">Lipid-binding</keyword>
<feature type="binding site" evidence="8">
    <location>
        <position position="152"/>
    </location>
    <ligand>
        <name>ATP</name>
        <dbReference type="ChEBI" id="CHEBI:30616"/>
    </ligand>
</feature>
<accession>A0A399F805</accession>
<sequence>MTQNTVWQNVLEYVRQSITEVEYHTWFEKIRPLGVVNGSLELGVPTSFAGDWIQKHYAALIQEALIRLGAQTPRFELKVTPANPVQEDIFSTSTQTPLQEPRARLNPKYTFENFVVGQNNNLAHAAAVAVAESPGYAYNPLFLYGGVGLGKTHLMHAVGHSVAQRFPEKKIEYVTTETFTNELINSIREDRTSEFRDRYRSVDLLLVDDIQFIAGKERTQDEFFHTFNALYEARKQIILSSDRPPKDILTLESRLRSRFEWGLITDIQSPDLETRVAILKMNSEFRNMRIPEEVLEYIAKQVTSNIRELEGALMRVIAYASLNGVQLSKQIATKALSDVFTASEVNFSPEEVVKGVAEYYGLRAEEIRGAGRRKEVVLPRQIAMYLIRDITHMSLPEIGQFFDGRDHTTVLYAIQKIQEAIESDSNLLQSIKTIKERIR</sequence>
<evidence type="ECO:0000259" key="13">
    <source>
        <dbReference type="SMART" id="SM00760"/>
    </source>
</evidence>
<evidence type="ECO:0000256" key="8">
    <source>
        <dbReference type="HAMAP-Rule" id="MF_00377"/>
    </source>
</evidence>
<feature type="binding site" evidence="8">
    <location>
        <position position="151"/>
    </location>
    <ligand>
        <name>ATP</name>
        <dbReference type="ChEBI" id="CHEBI:30616"/>
    </ligand>
</feature>
<dbReference type="SMART" id="SM00760">
    <property type="entry name" value="Bac_DnaA_C"/>
    <property type="match status" value="1"/>
</dbReference>
<dbReference type="Gene3D" id="1.10.8.60">
    <property type="match status" value="1"/>
</dbReference>
<dbReference type="PANTHER" id="PTHR30050:SF2">
    <property type="entry name" value="CHROMOSOMAL REPLICATION INITIATOR PROTEIN DNAA"/>
    <property type="match status" value="1"/>
</dbReference>
<dbReference type="GO" id="GO:0003688">
    <property type="term" value="F:DNA replication origin binding"/>
    <property type="evidence" value="ECO:0007669"/>
    <property type="project" value="UniProtKB-UniRule"/>
</dbReference>
<keyword evidence="3 8" id="KW-0235">DNA replication</keyword>
<dbReference type="FunFam" id="1.10.8.60:FF:000003">
    <property type="entry name" value="Chromosomal replication initiator protein DnaA"/>
    <property type="match status" value="1"/>
</dbReference>
<dbReference type="SUPFAM" id="SSF48295">
    <property type="entry name" value="TrpR-like"/>
    <property type="match status" value="1"/>
</dbReference>
<dbReference type="PANTHER" id="PTHR30050">
    <property type="entry name" value="CHROMOSOMAL REPLICATION INITIATOR PROTEIN DNAA"/>
    <property type="match status" value="1"/>
</dbReference>
<feature type="binding site" evidence="8">
    <location>
        <position position="150"/>
    </location>
    <ligand>
        <name>ATP</name>
        <dbReference type="ChEBI" id="CHEBI:30616"/>
    </ligand>
</feature>